<reference evidence="4 5" key="1">
    <citation type="submission" date="2018-05" db="EMBL/GenBank/DDBJ databases">
        <title>Genome sequencing and assembly of the regulated plant pathogen Lachnellula willkommii and related sister species for the development of diagnostic species identification markers.</title>
        <authorList>
            <person name="Giroux E."/>
            <person name="Bilodeau G."/>
        </authorList>
    </citation>
    <scope>NUCLEOTIDE SEQUENCE [LARGE SCALE GENOMIC DNA]</scope>
    <source>
        <strain evidence="4 5">CBS 268.59</strain>
    </source>
</reference>
<dbReference type="OrthoDB" id="294295at2759"/>
<dbReference type="EMBL" id="QGMK01000615">
    <property type="protein sequence ID" value="TVY80766.1"/>
    <property type="molecule type" value="Genomic_DNA"/>
</dbReference>
<dbReference type="SUPFAM" id="SSF51735">
    <property type="entry name" value="NAD(P)-binding Rossmann-fold domains"/>
    <property type="match status" value="1"/>
</dbReference>
<protein>
    <submittedName>
        <fullName evidence="4">Uncharacterized protein</fullName>
    </submittedName>
</protein>
<keyword evidence="5" id="KW-1185">Reference proteome</keyword>
<comment type="similarity">
    <text evidence="1">Belongs to the short-chain dehydrogenases/reductases (SDR) family.</text>
</comment>
<evidence type="ECO:0000256" key="3">
    <source>
        <dbReference type="ARBA" id="ARBA00023002"/>
    </source>
</evidence>
<dbReference type="GO" id="GO:0016491">
    <property type="term" value="F:oxidoreductase activity"/>
    <property type="evidence" value="ECO:0007669"/>
    <property type="project" value="UniProtKB-KW"/>
</dbReference>
<proteinExistence type="inferred from homology"/>
<dbReference type="InterPro" id="IPR036291">
    <property type="entry name" value="NAD(P)-bd_dom_sf"/>
</dbReference>
<accession>A0A8T9C5V0</accession>
<dbReference type="Proteomes" id="UP000469558">
    <property type="component" value="Unassembled WGS sequence"/>
</dbReference>
<dbReference type="Gene3D" id="3.40.50.720">
    <property type="entry name" value="NAD(P)-binding Rossmann-like Domain"/>
    <property type="match status" value="1"/>
</dbReference>
<dbReference type="PANTHER" id="PTHR43618">
    <property type="entry name" value="7-ALPHA-HYDROXYSTEROID DEHYDROGENASE"/>
    <property type="match status" value="1"/>
</dbReference>
<dbReference type="AlphaFoldDB" id="A0A8T9C5V0"/>
<comment type="caution">
    <text evidence="4">The sequence shown here is derived from an EMBL/GenBank/DDBJ whole genome shotgun (WGS) entry which is preliminary data.</text>
</comment>
<evidence type="ECO:0000313" key="4">
    <source>
        <dbReference type="EMBL" id="TVY80766.1"/>
    </source>
</evidence>
<keyword evidence="3" id="KW-0560">Oxidoreductase</keyword>
<dbReference type="InterPro" id="IPR052178">
    <property type="entry name" value="Sec_Metab_Biosynth_SDR"/>
</dbReference>
<keyword evidence="2" id="KW-0521">NADP</keyword>
<name>A0A8T9C5V0_9HELO</name>
<evidence type="ECO:0000313" key="5">
    <source>
        <dbReference type="Proteomes" id="UP000469558"/>
    </source>
</evidence>
<sequence length="195" mass="20585">MLRDFGCDPFLNLTRSGLAGATKVIFAARKADGPQGIDQAVVKLNKLGTKGTAVGIPANVSFMKMQLFGLQRNLKIANAGAAWGSKFDDAPDHATAKILDLNVRGVVLLAQETLLGLLSLALWVAGTSVPRVGENGTIMYSVSKAAATVIPSTFSYELYPLTSIQHLGKNLAVELGLKDITTNVVAPGFFPSKLD</sequence>
<evidence type="ECO:0000256" key="2">
    <source>
        <dbReference type="ARBA" id="ARBA00022857"/>
    </source>
</evidence>
<organism evidence="4 5">
    <name type="scientific">Lachnellula suecica</name>
    <dbReference type="NCBI Taxonomy" id="602035"/>
    <lineage>
        <taxon>Eukaryota</taxon>
        <taxon>Fungi</taxon>
        <taxon>Dikarya</taxon>
        <taxon>Ascomycota</taxon>
        <taxon>Pezizomycotina</taxon>
        <taxon>Leotiomycetes</taxon>
        <taxon>Helotiales</taxon>
        <taxon>Lachnaceae</taxon>
        <taxon>Lachnellula</taxon>
    </lineage>
</organism>
<evidence type="ECO:0000256" key="1">
    <source>
        <dbReference type="ARBA" id="ARBA00006484"/>
    </source>
</evidence>
<dbReference type="PANTHER" id="PTHR43618:SF3">
    <property type="entry name" value="NAD(P)-BINDING PROTEIN"/>
    <property type="match status" value="1"/>
</dbReference>
<gene>
    <name evidence="4" type="ORF">LSUE1_G005312</name>
</gene>